<protein>
    <recommendedName>
        <fullName evidence="1">HTH cro/C1-type domain-containing protein</fullName>
    </recommendedName>
</protein>
<evidence type="ECO:0000313" key="3">
    <source>
        <dbReference type="Proteomes" id="UP000250245"/>
    </source>
</evidence>
<proteinExistence type="predicted"/>
<reference evidence="2 3" key="1">
    <citation type="submission" date="2018-06" db="EMBL/GenBank/DDBJ databases">
        <authorList>
            <consortium name="Pathogen Informatics"/>
            <person name="Doyle S."/>
        </authorList>
    </citation>
    <scope>NUCLEOTIDE SEQUENCE [LARGE SCALE GENOMIC DNA]</scope>
    <source>
        <strain evidence="2 3">NCTC11820</strain>
    </source>
</reference>
<gene>
    <name evidence="2" type="ORF">NCTC11820_01208</name>
</gene>
<dbReference type="RefSeq" id="WP_013189350.1">
    <property type="nucleotide sequence ID" value="NZ_CP068112.1"/>
</dbReference>
<dbReference type="AlphaFoldDB" id="A0A2X2YL90"/>
<dbReference type="CDD" id="cd00093">
    <property type="entry name" value="HTH_XRE"/>
    <property type="match status" value="1"/>
</dbReference>
<dbReference type="GO" id="GO:0003677">
    <property type="term" value="F:DNA binding"/>
    <property type="evidence" value="ECO:0007669"/>
    <property type="project" value="InterPro"/>
</dbReference>
<dbReference type="InterPro" id="IPR010982">
    <property type="entry name" value="Lambda_DNA-bd_dom_sf"/>
</dbReference>
<dbReference type="Gene3D" id="1.10.260.40">
    <property type="entry name" value="lambda repressor-like DNA-binding domains"/>
    <property type="match status" value="1"/>
</dbReference>
<name>A0A2X2YL90_9ACTO</name>
<evidence type="ECO:0000313" key="2">
    <source>
        <dbReference type="EMBL" id="SQB64854.1"/>
    </source>
</evidence>
<accession>A0A2X2YL90</accession>
<feature type="domain" description="HTH cro/C1-type" evidence="1">
    <location>
        <begin position="14"/>
        <end position="47"/>
    </location>
</feature>
<dbReference type="EMBL" id="UASJ01000001">
    <property type="protein sequence ID" value="SQB64854.1"/>
    <property type="molecule type" value="Genomic_DNA"/>
</dbReference>
<dbReference type="SUPFAM" id="SSF47413">
    <property type="entry name" value="lambda repressor-like DNA-binding domains"/>
    <property type="match status" value="1"/>
</dbReference>
<evidence type="ECO:0000259" key="1">
    <source>
        <dbReference type="PROSITE" id="PS50943"/>
    </source>
</evidence>
<dbReference type="Proteomes" id="UP000250245">
    <property type="component" value="Unassembled WGS sequence"/>
</dbReference>
<dbReference type="InterPro" id="IPR001387">
    <property type="entry name" value="Cro/C1-type_HTH"/>
</dbReference>
<dbReference type="GeneID" id="55565500"/>
<sequence length="112" mass="12674">MKNIYKNQPFTVSVREWMRANKIWQADLADLVGVPRGTLSHYLAGRHPWPPELVAALLTLGCPLRPEEKPEATPPSHADPDTRECLQKAAYWLFLAAGGHAEDFEQLRKTNQ</sequence>
<dbReference type="Pfam" id="PF13560">
    <property type="entry name" value="HTH_31"/>
    <property type="match status" value="1"/>
</dbReference>
<dbReference type="PROSITE" id="PS50943">
    <property type="entry name" value="HTH_CROC1"/>
    <property type="match status" value="1"/>
</dbReference>
<organism evidence="2 3">
    <name type="scientific">Mobiluncus curtisii</name>
    <dbReference type="NCBI Taxonomy" id="2051"/>
    <lineage>
        <taxon>Bacteria</taxon>
        <taxon>Bacillati</taxon>
        <taxon>Actinomycetota</taxon>
        <taxon>Actinomycetes</taxon>
        <taxon>Actinomycetales</taxon>
        <taxon>Actinomycetaceae</taxon>
        <taxon>Mobiluncus</taxon>
    </lineage>
</organism>